<dbReference type="RefSeq" id="XP_009224633.1">
    <property type="nucleotide sequence ID" value="XM_009226369.1"/>
</dbReference>
<feature type="region of interest" description="Disordered" evidence="1">
    <location>
        <begin position="382"/>
        <end position="401"/>
    </location>
</feature>
<dbReference type="HOGENOM" id="CLU_687047_0_0_1"/>
<feature type="compositionally biased region" description="Gly residues" evidence="1">
    <location>
        <begin position="141"/>
        <end position="153"/>
    </location>
</feature>
<sequence length="401" mass="43948">MRIHRTKSFVPIVYLSGEPRRCYRLPPVTAKGSSPHSAGIHVSTRRRTARATRRVRRLAPLSLLIVTPPSLPPDGGDSRHQKQQTKDALPRRTRSSRSPAPSAYSIGGHSFSRPEDPFAFLSRFDTVVLIDDSGSMTDSRGSGGDPSGAGRAGTGYNVRDAEQVGSLFKRRVRAAGGDAWTTDVKPSALLAATRKLDAIDAPPYQVGGQFFQVRRHRYVERCRATARTSADESSSSRFLSARRRRWANRRDDIHSVAFRPGVKVSVSQDAVTVIEPVRCWAVRAPLCPAYGRRCAAWSGGRCEPKCPSVVALYLGRLSRRDGPPPCQRVVPKTSRTVYITFGKRSSFNLAWNPNATEDDVPLAQQNLIRHARLLAVTGVAFPDPDEASTTPQSPALASRST</sequence>
<reference evidence="3" key="4">
    <citation type="journal article" date="2015" name="G3 (Bethesda)">
        <title>Genome sequences of three phytopathogenic species of the Magnaporthaceae family of fungi.</title>
        <authorList>
            <person name="Okagaki L.H."/>
            <person name="Nunes C.C."/>
            <person name="Sailsbery J."/>
            <person name="Clay B."/>
            <person name="Brown D."/>
            <person name="John T."/>
            <person name="Oh Y."/>
            <person name="Young N."/>
            <person name="Fitzgerald M."/>
            <person name="Haas B.J."/>
            <person name="Zeng Q."/>
            <person name="Young S."/>
            <person name="Adiconis X."/>
            <person name="Fan L."/>
            <person name="Levin J.Z."/>
            <person name="Mitchell T.K."/>
            <person name="Okubara P.A."/>
            <person name="Farman M.L."/>
            <person name="Kohn L.M."/>
            <person name="Birren B."/>
            <person name="Ma L.-J."/>
            <person name="Dean R.A."/>
        </authorList>
    </citation>
    <scope>NUCLEOTIDE SEQUENCE</scope>
    <source>
        <strain evidence="3">R3-111a-1</strain>
    </source>
</reference>
<name>J3P4U1_GAET3</name>
<protein>
    <recommendedName>
        <fullName evidence="5">VWFA domain-containing protein</fullName>
    </recommendedName>
</protein>
<dbReference type="GeneID" id="20348985"/>
<gene>
    <name evidence="3" type="primary">20348985</name>
    <name evidence="2" type="ORF">GGTG_08527</name>
</gene>
<dbReference type="OrthoDB" id="2142040at2759"/>
<evidence type="ECO:0000313" key="3">
    <source>
        <dbReference type="EnsemblFungi" id="EJT74689"/>
    </source>
</evidence>
<feature type="region of interest" description="Disordered" evidence="1">
    <location>
        <begin position="64"/>
        <end position="109"/>
    </location>
</feature>
<dbReference type="AlphaFoldDB" id="J3P4U1"/>
<reference evidence="2" key="2">
    <citation type="submission" date="2010-07" db="EMBL/GenBank/DDBJ databases">
        <authorList>
            <consortium name="The Broad Institute Genome Sequencing Platform"/>
            <consortium name="Broad Institute Genome Sequencing Center for Infectious Disease"/>
            <person name="Ma L.-J."/>
            <person name="Dead R."/>
            <person name="Young S."/>
            <person name="Zeng Q."/>
            <person name="Koehrsen M."/>
            <person name="Alvarado L."/>
            <person name="Berlin A."/>
            <person name="Chapman S.B."/>
            <person name="Chen Z."/>
            <person name="Freedman E."/>
            <person name="Gellesch M."/>
            <person name="Goldberg J."/>
            <person name="Griggs A."/>
            <person name="Gujja S."/>
            <person name="Heilman E.R."/>
            <person name="Heiman D."/>
            <person name="Hepburn T."/>
            <person name="Howarth C."/>
            <person name="Jen D."/>
            <person name="Larson L."/>
            <person name="Mehta T."/>
            <person name="Neiman D."/>
            <person name="Pearson M."/>
            <person name="Roberts A."/>
            <person name="Saif S."/>
            <person name="Shea T."/>
            <person name="Shenoy N."/>
            <person name="Sisk P."/>
            <person name="Stolte C."/>
            <person name="Sykes S."/>
            <person name="Walk T."/>
            <person name="White J."/>
            <person name="Yandava C."/>
            <person name="Haas B."/>
            <person name="Nusbaum C."/>
            <person name="Birren B."/>
        </authorList>
    </citation>
    <scope>NUCLEOTIDE SEQUENCE</scope>
    <source>
        <strain evidence="2">R3-111a-1</strain>
    </source>
</reference>
<reference evidence="3" key="5">
    <citation type="submission" date="2018-04" db="UniProtKB">
        <authorList>
            <consortium name="EnsemblFungi"/>
        </authorList>
    </citation>
    <scope>IDENTIFICATION</scope>
    <source>
        <strain evidence="3">R3-111a-1</strain>
    </source>
</reference>
<organism evidence="2">
    <name type="scientific">Gaeumannomyces tritici (strain R3-111a-1)</name>
    <name type="common">Wheat and barley take-all root rot fungus</name>
    <name type="synonym">Gaeumannomyces graminis var. tritici</name>
    <dbReference type="NCBI Taxonomy" id="644352"/>
    <lineage>
        <taxon>Eukaryota</taxon>
        <taxon>Fungi</taxon>
        <taxon>Dikarya</taxon>
        <taxon>Ascomycota</taxon>
        <taxon>Pezizomycotina</taxon>
        <taxon>Sordariomycetes</taxon>
        <taxon>Sordariomycetidae</taxon>
        <taxon>Magnaporthales</taxon>
        <taxon>Magnaporthaceae</taxon>
        <taxon>Gaeumannomyces</taxon>
    </lineage>
</organism>
<evidence type="ECO:0000313" key="4">
    <source>
        <dbReference type="Proteomes" id="UP000006039"/>
    </source>
</evidence>
<feature type="compositionally biased region" description="Polar residues" evidence="1">
    <location>
        <begin position="387"/>
        <end position="401"/>
    </location>
</feature>
<dbReference type="EnsemblFungi" id="EJT74689">
    <property type="protein sequence ID" value="EJT74689"/>
    <property type="gene ID" value="GGTG_08527"/>
</dbReference>
<dbReference type="VEuPathDB" id="FungiDB:GGTG_08527"/>
<keyword evidence="4" id="KW-1185">Reference proteome</keyword>
<accession>J3P4U1</accession>
<evidence type="ECO:0000313" key="2">
    <source>
        <dbReference type="EMBL" id="EJT74689.1"/>
    </source>
</evidence>
<feature type="region of interest" description="Disordered" evidence="1">
    <location>
        <begin position="26"/>
        <end position="52"/>
    </location>
</feature>
<feature type="compositionally biased region" description="Basic and acidic residues" evidence="1">
    <location>
        <begin position="76"/>
        <end position="90"/>
    </location>
</feature>
<feature type="compositionally biased region" description="Basic residues" evidence="1">
    <location>
        <begin position="43"/>
        <end position="52"/>
    </location>
</feature>
<reference evidence="2" key="3">
    <citation type="submission" date="2010-09" db="EMBL/GenBank/DDBJ databases">
        <title>Annotation of Gaeumannomyces graminis var. tritici R3-111a-1.</title>
        <authorList>
            <consortium name="The Broad Institute Genome Sequencing Platform"/>
            <person name="Ma L.-J."/>
            <person name="Dead R."/>
            <person name="Young S.K."/>
            <person name="Zeng Q."/>
            <person name="Gargeya S."/>
            <person name="Fitzgerald M."/>
            <person name="Haas B."/>
            <person name="Abouelleil A."/>
            <person name="Alvarado L."/>
            <person name="Arachchi H.M."/>
            <person name="Berlin A."/>
            <person name="Brown A."/>
            <person name="Chapman S.B."/>
            <person name="Chen Z."/>
            <person name="Dunbar C."/>
            <person name="Freedman E."/>
            <person name="Gearin G."/>
            <person name="Gellesch M."/>
            <person name="Goldberg J."/>
            <person name="Griggs A."/>
            <person name="Gujja S."/>
            <person name="Heiman D."/>
            <person name="Howarth C."/>
            <person name="Larson L."/>
            <person name="Lui A."/>
            <person name="MacDonald P.J.P."/>
            <person name="Mehta T."/>
            <person name="Montmayeur A."/>
            <person name="Murphy C."/>
            <person name="Neiman D."/>
            <person name="Pearson M."/>
            <person name="Priest M."/>
            <person name="Roberts A."/>
            <person name="Saif S."/>
            <person name="Shea T."/>
            <person name="Shenoy N."/>
            <person name="Sisk P."/>
            <person name="Stolte C."/>
            <person name="Sykes S."/>
            <person name="Yandava C."/>
            <person name="Wortman J."/>
            <person name="Nusbaum C."/>
            <person name="Birren B."/>
        </authorList>
    </citation>
    <scope>NUCLEOTIDE SEQUENCE</scope>
    <source>
        <strain evidence="2">R3-111a-1</strain>
    </source>
</reference>
<dbReference type="EMBL" id="GL385398">
    <property type="protein sequence ID" value="EJT74689.1"/>
    <property type="molecule type" value="Genomic_DNA"/>
</dbReference>
<feature type="region of interest" description="Disordered" evidence="1">
    <location>
        <begin position="134"/>
        <end position="156"/>
    </location>
</feature>
<evidence type="ECO:0008006" key="5">
    <source>
        <dbReference type="Google" id="ProtNLM"/>
    </source>
</evidence>
<dbReference type="STRING" id="644352.J3P4U1"/>
<proteinExistence type="predicted"/>
<dbReference type="Proteomes" id="UP000006039">
    <property type="component" value="Unassembled WGS sequence"/>
</dbReference>
<evidence type="ECO:0000256" key="1">
    <source>
        <dbReference type="SAM" id="MobiDB-lite"/>
    </source>
</evidence>
<reference evidence="4" key="1">
    <citation type="submission" date="2010-07" db="EMBL/GenBank/DDBJ databases">
        <title>The genome sequence of Gaeumannomyces graminis var. tritici strain R3-111a-1.</title>
        <authorList>
            <consortium name="The Broad Institute Genome Sequencing Platform"/>
            <person name="Ma L.-J."/>
            <person name="Dead R."/>
            <person name="Young S."/>
            <person name="Zeng Q."/>
            <person name="Koehrsen M."/>
            <person name="Alvarado L."/>
            <person name="Berlin A."/>
            <person name="Chapman S.B."/>
            <person name="Chen Z."/>
            <person name="Freedman E."/>
            <person name="Gellesch M."/>
            <person name="Goldberg J."/>
            <person name="Griggs A."/>
            <person name="Gujja S."/>
            <person name="Heilman E.R."/>
            <person name="Heiman D."/>
            <person name="Hepburn T."/>
            <person name="Howarth C."/>
            <person name="Jen D."/>
            <person name="Larson L."/>
            <person name="Mehta T."/>
            <person name="Neiman D."/>
            <person name="Pearson M."/>
            <person name="Roberts A."/>
            <person name="Saif S."/>
            <person name="Shea T."/>
            <person name="Shenoy N."/>
            <person name="Sisk P."/>
            <person name="Stolte C."/>
            <person name="Sykes S."/>
            <person name="Walk T."/>
            <person name="White J."/>
            <person name="Yandava C."/>
            <person name="Haas B."/>
            <person name="Nusbaum C."/>
            <person name="Birren B."/>
        </authorList>
    </citation>
    <scope>NUCLEOTIDE SEQUENCE [LARGE SCALE GENOMIC DNA]</scope>
    <source>
        <strain evidence="4">R3-111a-1</strain>
    </source>
</reference>